<evidence type="ECO:0000256" key="9">
    <source>
        <dbReference type="SAM" id="Phobius"/>
    </source>
</evidence>
<evidence type="ECO:0000256" key="1">
    <source>
        <dbReference type="ARBA" id="ARBA00004429"/>
    </source>
</evidence>
<dbReference type="SUPFAM" id="SSF82693">
    <property type="entry name" value="Multidrug efflux transporter AcrB pore domain, PN1, PN2, PC1 and PC2 subdomains"/>
    <property type="match status" value="3"/>
</dbReference>
<feature type="transmembrane region" description="Helical" evidence="9">
    <location>
        <begin position="528"/>
        <end position="548"/>
    </location>
</feature>
<accession>A0A1I6L889</accession>
<keyword evidence="11" id="KW-1185">Reference proteome</keyword>
<feature type="transmembrane region" description="Helical" evidence="9">
    <location>
        <begin position="966"/>
        <end position="991"/>
    </location>
</feature>
<dbReference type="STRING" id="474950.SAMN05421771_0407"/>
<keyword evidence="7 9" id="KW-0472">Membrane</keyword>
<evidence type="ECO:0000256" key="5">
    <source>
        <dbReference type="ARBA" id="ARBA00022692"/>
    </source>
</evidence>
<dbReference type="SUPFAM" id="SSF82714">
    <property type="entry name" value="Multidrug efflux transporter AcrB TolC docking domain, DN and DC subdomains"/>
    <property type="match status" value="2"/>
</dbReference>
<feature type="compositionally biased region" description="Basic and acidic residues" evidence="8">
    <location>
        <begin position="1080"/>
        <end position="1099"/>
    </location>
</feature>
<evidence type="ECO:0000313" key="11">
    <source>
        <dbReference type="Proteomes" id="UP000199024"/>
    </source>
</evidence>
<dbReference type="Pfam" id="PF00873">
    <property type="entry name" value="ACR_tran"/>
    <property type="match status" value="2"/>
</dbReference>
<evidence type="ECO:0000313" key="10">
    <source>
        <dbReference type="EMBL" id="SFR99705.1"/>
    </source>
</evidence>
<keyword evidence="6 9" id="KW-1133">Transmembrane helix</keyword>
<protein>
    <submittedName>
        <fullName evidence="10">Multidrug efflux pump</fullName>
    </submittedName>
</protein>
<dbReference type="PANTHER" id="PTHR32063:SF21">
    <property type="entry name" value="MULTIDRUG RESISTANCE PROTEIN MDTB"/>
    <property type="match status" value="1"/>
</dbReference>
<dbReference type="RefSeq" id="WP_089836141.1">
    <property type="nucleotide sequence ID" value="NZ_FOZL01000001.1"/>
</dbReference>
<feature type="transmembrane region" description="Helical" evidence="9">
    <location>
        <begin position="463"/>
        <end position="482"/>
    </location>
</feature>
<comment type="subcellular location">
    <subcellularLocation>
        <location evidence="1">Cell inner membrane</location>
        <topology evidence="1">Multi-pass membrane protein</topology>
    </subcellularLocation>
</comment>
<feature type="transmembrane region" description="Helical" evidence="9">
    <location>
        <begin position="1011"/>
        <end position="1032"/>
    </location>
</feature>
<evidence type="ECO:0000256" key="2">
    <source>
        <dbReference type="ARBA" id="ARBA00022448"/>
    </source>
</evidence>
<keyword evidence="3" id="KW-1003">Cell membrane</keyword>
<dbReference type="Gene3D" id="3.30.2090.10">
    <property type="entry name" value="Multidrug efflux transporter AcrB TolC docking domain, DN and DC subdomains"/>
    <property type="match status" value="3"/>
</dbReference>
<evidence type="ECO:0000256" key="3">
    <source>
        <dbReference type="ARBA" id="ARBA00022475"/>
    </source>
</evidence>
<feature type="transmembrane region" description="Helical" evidence="9">
    <location>
        <begin position="431"/>
        <end position="451"/>
    </location>
</feature>
<evidence type="ECO:0000256" key="4">
    <source>
        <dbReference type="ARBA" id="ARBA00022519"/>
    </source>
</evidence>
<dbReference type="GO" id="GO:0005886">
    <property type="term" value="C:plasma membrane"/>
    <property type="evidence" value="ECO:0007669"/>
    <property type="project" value="UniProtKB-SubCell"/>
</dbReference>
<keyword evidence="2" id="KW-0813">Transport</keyword>
<feature type="transmembrane region" description="Helical" evidence="9">
    <location>
        <begin position="1044"/>
        <end position="1070"/>
    </location>
</feature>
<dbReference type="FunFam" id="3.30.70.1430:FF:000001">
    <property type="entry name" value="Efflux pump membrane transporter"/>
    <property type="match status" value="1"/>
</dbReference>
<dbReference type="Gene3D" id="3.30.70.1440">
    <property type="entry name" value="Multidrug efflux transporter AcrB pore domain"/>
    <property type="match status" value="2"/>
</dbReference>
<keyword evidence="4" id="KW-0997">Cell inner membrane</keyword>
<dbReference type="FunFam" id="1.20.1640.10:FF:000001">
    <property type="entry name" value="Efflux pump membrane transporter"/>
    <property type="match status" value="1"/>
</dbReference>
<feature type="transmembrane region" description="Helical" evidence="9">
    <location>
        <begin position="916"/>
        <end position="933"/>
    </location>
</feature>
<feature type="region of interest" description="Disordered" evidence="8">
    <location>
        <begin position="1080"/>
        <end position="1114"/>
    </location>
</feature>
<dbReference type="SUPFAM" id="SSF82866">
    <property type="entry name" value="Multidrug efflux transporter AcrB transmembrane domain"/>
    <property type="match status" value="2"/>
</dbReference>
<feature type="transmembrane region" description="Helical" evidence="9">
    <location>
        <begin position="336"/>
        <end position="353"/>
    </location>
</feature>
<reference evidence="10 11" key="1">
    <citation type="submission" date="2016-10" db="EMBL/GenBank/DDBJ databases">
        <authorList>
            <person name="de Groot N.N."/>
        </authorList>
    </citation>
    <scope>NUCLEOTIDE SEQUENCE [LARGE SCALE GENOMIC DNA]</scope>
    <source>
        <strain evidence="10 11">DSM 21001</strain>
    </source>
</reference>
<evidence type="ECO:0000256" key="6">
    <source>
        <dbReference type="ARBA" id="ARBA00022989"/>
    </source>
</evidence>
<dbReference type="GO" id="GO:0042910">
    <property type="term" value="F:xenobiotic transmembrane transporter activity"/>
    <property type="evidence" value="ECO:0007669"/>
    <property type="project" value="TreeGrafter"/>
</dbReference>
<dbReference type="PANTHER" id="PTHR32063">
    <property type="match status" value="1"/>
</dbReference>
<dbReference type="OrthoDB" id="9757876at2"/>
<dbReference type="PRINTS" id="PR00702">
    <property type="entry name" value="ACRIFLAVINRP"/>
</dbReference>
<dbReference type="InterPro" id="IPR027463">
    <property type="entry name" value="AcrB_DN_DC_subdom"/>
</dbReference>
<evidence type="ECO:0000256" key="8">
    <source>
        <dbReference type="SAM" id="MobiDB-lite"/>
    </source>
</evidence>
<dbReference type="AlphaFoldDB" id="A0A1I6L889"/>
<name>A0A1I6L889_9BACT</name>
<keyword evidence="5 9" id="KW-0812">Transmembrane</keyword>
<dbReference type="Gene3D" id="3.30.70.1430">
    <property type="entry name" value="Multidrug efflux transporter AcrB pore domain"/>
    <property type="match status" value="2"/>
</dbReference>
<dbReference type="Gene3D" id="1.20.1640.10">
    <property type="entry name" value="Multidrug efflux transporter AcrB transmembrane domain"/>
    <property type="match status" value="3"/>
</dbReference>
<feature type="transmembrane region" description="Helical" evidence="9">
    <location>
        <begin position="360"/>
        <end position="381"/>
    </location>
</feature>
<evidence type="ECO:0000256" key="7">
    <source>
        <dbReference type="ARBA" id="ARBA00023136"/>
    </source>
</evidence>
<dbReference type="InterPro" id="IPR001036">
    <property type="entry name" value="Acrflvin-R"/>
</dbReference>
<proteinExistence type="predicted"/>
<sequence length="1114" mass="118730">MSPSRPFILRPVATALLMAAILLVGIVAYTQLPVSALPEVDYPTIQVLTFYPGASPEVTATTVTAPLERQFGELQGLSQMTSTSAGGNSVIVLQFNLSLNIDVAEEEVQAAINAAQNFLPANLPSPPIYSKTNPADAPVMTLAVTSKNIPLPQVEDLVDTRLAPKISQLNGVGLVSISGGQKPAVRIQANPTALSSYGLGMEDLRTALTSASVNAAKGNFDGGRQDYQIDANDQLVSSADYRKVVVAYRNGAPVMLPDVANIVDSVENTTQAAWMNTTPAIILNVQRQPGGNTISVVKSIKALLPQLKANLPAGIEVTTLTDLTTPIQASVSDVEFELVLTIGLVILVIFLFLRNLYATIIPAVAVPLSLVGTMGAMYALGYSLDNLSLMALTISTGFVVDDAIVMVENISRYLEEGMPPMEAALKGAEQIGFTILSLTVSLIAVLIPLLFMGDVVGRLFREFAVTLAVTIILSAVVSLTLTPMMAARILKHDPKAQEGRFYQASERVFESMIAFYGRTLKWVLTHQTATLLVAVATLALTVFLYIIVPKGFFPVQDTGVIQGISQAPQTIGVKEMTAKTQELSKIILTDPAVQSLSAFIGADGTNTTGNSGRFSINLKPLEDRDASAADVIRRLQTKLKDVAGITLYMQPVQNITVDDRVSRTQYQYTLEDADQAELNQWTDKFVAQLKQLPELEDVATDQQLGGLAVSLVIDRPTASRLGIAPTTVDQTLYDAFGQRQINTMYTQLNQYHVILEAQPQFQQDPNKLNHLFIQANASSAATGAAATSSGQGSTSAGSNALTTTAAYTASTPTLNAPVNALTHVAPTSTSGSTYSNSVPLSAFSHFETATEPLSITHQGQFPSVTVSFNLASNASLGTAITKVTKIQKDMKMPPSVQADFQGTAASFRNSLSNEPLLILAALVTVYIVLGVLYESFIHPITILSTLPSAGVGAFLSLILFHQDLSVVAIIGIVLLIGIVKKNGIMMVDFALEAERDHGKTSAEAIFEAATLRFRPIMMTTMAALLGGLPLAFGHGIGSELRRPLGIVMVGGLMVSQVLTLYTTPVIYIFFDNLAKRFSKRKPEQRTGEHAPGHGGDASDHGQSGQGLQPEGGQA</sequence>
<dbReference type="EMBL" id="FOZL01000001">
    <property type="protein sequence ID" value="SFR99705.1"/>
    <property type="molecule type" value="Genomic_DNA"/>
</dbReference>
<gene>
    <name evidence="10" type="ORF">SAMN05421771_0407</name>
</gene>
<dbReference type="Gene3D" id="3.30.70.1320">
    <property type="entry name" value="Multidrug efflux transporter AcrB pore domain like"/>
    <property type="match status" value="1"/>
</dbReference>
<dbReference type="Proteomes" id="UP000199024">
    <property type="component" value="Unassembled WGS sequence"/>
</dbReference>
<organism evidence="10 11">
    <name type="scientific">Granulicella pectinivorans</name>
    <dbReference type="NCBI Taxonomy" id="474950"/>
    <lineage>
        <taxon>Bacteria</taxon>
        <taxon>Pseudomonadati</taxon>
        <taxon>Acidobacteriota</taxon>
        <taxon>Terriglobia</taxon>
        <taxon>Terriglobales</taxon>
        <taxon>Acidobacteriaceae</taxon>
        <taxon>Granulicella</taxon>
    </lineage>
</organism>